<feature type="chain" id="PRO_5006621785" evidence="2">
    <location>
        <begin position="26"/>
        <end position="577"/>
    </location>
</feature>
<feature type="compositionally biased region" description="Low complexity" evidence="1">
    <location>
        <begin position="257"/>
        <end position="276"/>
    </location>
</feature>
<gene>
    <name evidence="3" type="ORF">BSAL_75515</name>
</gene>
<name>A0A0S4IYV7_BODSA</name>
<accession>A0A0S4IYV7</accession>
<feature type="signal peptide" evidence="2">
    <location>
        <begin position="1"/>
        <end position="25"/>
    </location>
</feature>
<keyword evidence="4" id="KW-1185">Reference proteome</keyword>
<evidence type="ECO:0000256" key="1">
    <source>
        <dbReference type="SAM" id="MobiDB-lite"/>
    </source>
</evidence>
<protein>
    <submittedName>
        <fullName evidence="3">GPI-anchored surface protein, putative</fullName>
    </submittedName>
</protein>
<evidence type="ECO:0000256" key="2">
    <source>
        <dbReference type="SAM" id="SignalP"/>
    </source>
</evidence>
<keyword evidence="2" id="KW-0732">Signal</keyword>
<organism evidence="3 4">
    <name type="scientific">Bodo saltans</name>
    <name type="common">Flagellated protozoan</name>
    <dbReference type="NCBI Taxonomy" id="75058"/>
    <lineage>
        <taxon>Eukaryota</taxon>
        <taxon>Discoba</taxon>
        <taxon>Euglenozoa</taxon>
        <taxon>Kinetoplastea</taxon>
        <taxon>Metakinetoplastina</taxon>
        <taxon>Eubodonida</taxon>
        <taxon>Bodonidae</taxon>
        <taxon>Bodo</taxon>
    </lineage>
</organism>
<dbReference type="Proteomes" id="UP000051952">
    <property type="component" value="Unassembled WGS sequence"/>
</dbReference>
<feature type="region of interest" description="Disordered" evidence="1">
    <location>
        <begin position="29"/>
        <end position="50"/>
    </location>
</feature>
<sequence length="577" mass="61515">MLGTSKVLALVVESLGGWILGAVKARHHQQPQSQHNASAESSSSRASPAAAPGGGSISWYPNQFIAAYLQRLVGVWDASSQSKASLLSYFYPSPVQSALLSVSQQFIHGPMLDAEWHTVCGFLVGQLPSRLGIERYLLQSNNNESDASGHGKSSMDVLPPLGVHLNYVQRVAQLLFEGVTVCTPWVSTWLAPLVLRPIGCLVALSLVRRPATTSSSSSSSYRLSVPAGFYDELISMIETLCWGVVFQRSATQRSITASTGGNAAPAAANDDTSTTTQQRSAPLATKELFSRDPTKRRDFLHSYTSMLGSVISIASKVYEPDATSSPSSSAAVDSTDAGELQYVEVLVRWVGELIQDCVIAHDTLGASELLASLVPASSLSPVALRRITRSACLVMNLWAAGDHQPSQPLLSNMSMNSSMSSPLTVPSSAVVPSTSATHSKHRRTESTVIRLQEATDTITSLQSIARTTMGSRNRGVIEAYLEDPTIAGNRELLISALSAMGPPKKNKKTSNPLSTATDGDGGDSQPQTNDVSDEDRVALRAVLPLLLSLISLDDKDVRCGAAEAIRFILVTLDVVPQ</sequence>
<dbReference type="EMBL" id="CYKH01000693">
    <property type="protein sequence ID" value="CUG18898.1"/>
    <property type="molecule type" value="Genomic_DNA"/>
</dbReference>
<feature type="compositionally biased region" description="Low complexity" evidence="1">
    <location>
        <begin position="421"/>
        <end position="437"/>
    </location>
</feature>
<evidence type="ECO:0000313" key="4">
    <source>
        <dbReference type="Proteomes" id="UP000051952"/>
    </source>
</evidence>
<dbReference type="VEuPathDB" id="TriTrypDB:BSAL_75515"/>
<dbReference type="AlphaFoldDB" id="A0A0S4IYV7"/>
<feature type="region of interest" description="Disordered" evidence="1">
    <location>
        <begin position="499"/>
        <end position="533"/>
    </location>
</feature>
<evidence type="ECO:0000313" key="3">
    <source>
        <dbReference type="EMBL" id="CUG18898.1"/>
    </source>
</evidence>
<feature type="region of interest" description="Disordered" evidence="1">
    <location>
        <begin position="257"/>
        <end position="287"/>
    </location>
</feature>
<feature type="region of interest" description="Disordered" evidence="1">
    <location>
        <begin position="421"/>
        <end position="445"/>
    </location>
</feature>
<feature type="compositionally biased region" description="Low complexity" evidence="1">
    <location>
        <begin position="37"/>
        <end position="50"/>
    </location>
</feature>
<reference evidence="4" key="1">
    <citation type="submission" date="2015-09" db="EMBL/GenBank/DDBJ databases">
        <authorList>
            <consortium name="Pathogen Informatics"/>
        </authorList>
    </citation>
    <scope>NUCLEOTIDE SEQUENCE [LARGE SCALE GENOMIC DNA]</scope>
    <source>
        <strain evidence="4">Lake Konstanz</strain>
    </source>
</reference>
<proteinExistence type="predicted"/>